<dbReference type="PANTHER" id="PTHR46666:SF2">
    <property type="entry name" value="60S RIBOSOMAL L18A-LIKE PROTEIN"/>
    <property type="match status" value="1"/>
</dbReference>
<keyword evidence="1" id="KW-0812">Transmembrane</keyword>
<evidence type="ECO:0000313" key="2">
    <source>
        <dbReference type="EMBL" id="AWA44999.1"/>
    </source>
</evidence>
<feature type="transmembrane region" description="Helical" evidence="1">
    <location>
        <begin position="57"/>
        <end position="79"/>
    </location>
</feature>
<accession>A0A678THV2</accession>
<keyword evidence="1" id="KW-1133">Transmembrane helix</keyword>
<organism evidence="2">
    <name type="scientific">Saccharum officinarum</name>
    <name type="common">Sugarcane</name>
    <dbReference type="NCBI Taxonomy" id="4547"/>
    <lineage>
        <taxon>Eukaryota</taxon>
        <taxon>Viridiplantae</taxon>
        <taxon>Streptophyta</taxon>
        <taxon>Embryophyta</taxon>
        <taxon>Tracheophyta</taxon>
        <taxon>Spermatophyta</taxon>
        <taxon>Magnoliopsida</taxon>
        <taxon>Liliopsida</taxon>
        <taxon>Poales</taxon>
        <taxon>Poaceae</taxon>
        <taxon>PACMAD clade</taxon>
        <taxon>Panicoideae</taxon>
        <taxon>Andropogonodae</taxon>
        <taxon>Andropogoneae</taxon>
        <taxon>Saccharinae</taxon>
        <taxon>Saccharum</taxon>
        <taxon>Saccharum officinarum species complex</taxon>
    </lineage>
</organism>
<gene>
    <name evidence="2" type="ORF">SO148P11_000007</name>
</gene>
<sequence>MTEHSSILSFGWDCGIIATLYCCKYYNKDPQECPATLYCCKYYNKDPRECPGLDASAVAALIFTVLALIALSVALTICVDKQYTKRGKRGLDLAFKGTFFEAPRRGAAPNPLHNA</sequence>
<keyword evidence="1" id="KW-0472">Membrane</keyword>
<dbReference type="PANTHER" id="PTHR46666">
    <property type="entry name" value="60S RIBOSOMAL L18A-LIKE PROTEIN"/>
    <property type="match status" value="1"/>
</dbReference>
<proteinExistence type="predicted"/>
<dbReference type="EMBL" id="MH182554">
    <property type="protein sequence ID" value="AWA44999.1"/>
    <property type="molecule type" value="Genomic_DNA"/>
</dbReference>
<name>A0A678THV2_SACOF</name>
<dbReference type="AlphaFoldDB" id="A0A678THV2"/>
<protein>
    <submittedName>
        <fullName evidence="2">Uncharacterized protein</fullName>
    </submittedName>
</protein>
<evidence type="ECO:0000256" key="1">
    <source>
        <dbReference type="SAM" id="Phobius"/>
    </source>
</evidence>
<reference evidence="2" key="1">
    <citation type="submission" date="2018-04" db="EMBL/GenBank/DDBJ databases">
        <title>Comparative Analysis of Homologous Sequences of Saccharum officinarum and Saccharum spontaneum Reveals Independent Polyploidization Events.</title>
        <authorList>
            <person name="Sharma A."/>
            <person name="Song J."/>
            <person name="Lin Q."/>
            <person name="Singh R."/>
            <person name="Ramos N."/>
            <person name="Wang K."/>
            <person name="Zhang J."/>
            <person name="Ming R."/>
            <person name="Yu Q."/>
        </authorList>
    </citation>
    <scope>NUCLEOTIDE SEQUENCE</scope>
</reference>